<dbReference type="InterPro" id="IPR044997">
    <property type="entry name" value="F-box_plant"/>
</dbReference>
<name>A0AAD8T1C2_LOLMU</name>
<proteinExistence type="predicted"/>
<organism evidence="2 3">
    <name type="scientific">Lolium multiflorum</name>
    <name type="common">Italian ryegrass</name>
    <name type="synonym">Lolium perenne subsp. multiflorum</name>
    <dbReference type="NCBI Taxonomy" id="4521"/>
    <lineage>
        <taxon>Eukaryota</taxon>
        <taxon>Viridiplantae</taxon>
        <taxon>Streptophyta</taxon>
        <taxon>Embryophyta</taxon>
        <taxon>Tracheophyta</taxon>
        <taxon>Spermatophyta</taxon>
        <taxon>Magnoliopsida</taxon>
        <taxon>Liliopsida</taxon>
        <taxon>Poales</taxon>
        <taxon>Poaceae</taxon>
        <taxon>BOP clade</taxon>
        <taxon>Pooideae</taxon>
        <taxon>Poodae</taxon>
        <taxon>Poeae</taxon>
        <taxon>Poeae Chloroplast Group 2 (Poeae type)</taxon>
        <taxon>Loliodinae</taxon>
        <taxon>Loliinae</taxon>
        <taxon>Lolium</taxon>
    </lineage>
</organism>
<evidence type="ECO:0000313" key="3">
    <source>
        <dbReference type="Proteomes" id="UP001231189"/>
    </source>
</evidence>
<sequence length="485" mass="55790">MQIVREDWIGRLPDDILVNILDRLNVLEAARTSVLARRWRRLPPMLSRLTIDVRDFVAKSATTCHEEEIARNNATMVEVTKSILARRVSNPNSISSMCMTFFLRDDDCISIGHSVEHIMAIHDIDIEFTVLTDKDATHCNLDSMIDYGRLFMLFFDASPIAFGGVTRLCLENLNFGELDIPNILNTCKGLKHLSLSHCCSAREAIVQVEHSQLSELLIVNCRFEKVKLNSLPKLTWMMFWCWKSQDPLLLGHVPLLETVSITNHCLSWQKLVELSKFFGGASPRYLWLGFECEKIWVQPESVTERLAFVFRRLTFVHLDKIPEGCDLTWTFFVLEAAPNLKELYLTVWDHLCIMRTNKEERSALSYSEKKGVEWKSAASDFQQHSLATLVIFGFQSDCMVRYVRRVMEVAVNLKDVFLYHRLNCKLCRHSYDLNRPLKYPSNEEEKSTVLKKLTGRINSSATIHFPVLNMISADQAAKRAIVPLL</sequence>
<reference evidence="2" key="1">
    <citation type="submission" date="2023-07" db="EMBL/GenBank/DDBJ databases">
        <title>A chromosome-level genome assembly of Lolium multiflorum.</title>
        <authorList>
            <person name="Chen Y."/>
            <person name="Copetti D."/>
            <person name="Kolliker R."/>
            <person name="Studer B."/>
        </authorList>
    </citation>
    <scope>NUCLEOTIDE SEQUENCE</scope>
    <source>
        <strain evidence="2">02402/16</strain>
        <tissue evidence="2">Leaf</tissue>
    </source>
</reference>
<dbReference type="PROSITE" id="PS50181">
    <property type="entry name" value="FBOX"/>
    <property type="match status" value="1"/>
</dbReference>
<dbReference type="PANTHER" id="PTHR32153">
    <property type="entry name" value="OJ000223_09.16 PROTEIN"/>
    <property type="match status" value="1"/>
</dbReference>
<evidence type="ECO:0000259" key="1">
    <source>
        <dbReference type="PROSITE" id="PS50181"/>
    </source>
</evidence>
<evidence type="ECO:0000313" key="2">
    <source>
        <dbReference type="EMBL" id="KAK1667685.1"/>
    </source>
</evidence>
<dbReference type="SUPFAM" id="SSF52047">
    <property type="entry name" value="RNI-like"/>
    <property type="match status" value="1"/>
</dbReference>
<dbReference type="InterPro" id="IPR001810">
    <property type="entry name" value="F-box_dom"/>
</dbReference>
<dbReference type="InterPro" id="IPR032675">
    <property type="entry name" value="LRR_dom_sf"/>
</dbReference>
<dbReference type="Pfam" id="PF00646">
    <property type="entry name" value="F-box"/>
    <property type="match status" value="1"/>
</dbReference>
<dbReference type="SUPFAM" id="SSF81383">
    <property type="entry name" value="F-box domain"/>
    <property type="match status" value="1"/>
</dbReference>
<accession>A0AAD8T1C2</accession>
<protein>
    <recommendedName>
        <fullName evidence="1">F-box domain-containing protein</fullName>
    </recommendedName>
</protein>
<comment type="caution">
    <text evidence="2">The sequence shown here is derived from an EMBL/GenBank/DDBJ whole genome shotgun (WGS) entry which is preliminary data.</text>
</comment>
<feature type="domain" description="F-box" evidence="1">
    <location>
        <begin position="6"/>
        <end position="42"/>
    </location>
</feature>
<dbReference type="InterPro" id="IPR036047">
    <property type="entry name" value="F-box-like_dom_sf"/>
</dbReference>
<dbReference type="Proteomes" id="UP001231189">
    <property type="component" value="Unassembled WGS sequence"/>
</dbReference>
<dbReference type="AlphaFoldDB" id="A0AAD8T1C2"/>
<dbReference type="EMBL" id="JAUUTY010000003">
    <property type="protein sequence ID" value="KAK1667685.1"/>
    <property type="molecule type" value="Genomic_DNA"/>
</dbReference>
<dbReference type="Gene3D" id="3.80.10.10">
    <property type="entry name" value="Ribonuclease Inhibitor"/>
    <property type="match status" value="1"/>
</dbReference>
<keyword evidence="3" id="KW-1185">Reference proteome</keyword>
<gene>
    <name evidence="2" type="ORF">QYE76_055844</name>
</gene>